<gene>
    <name evidence="1" type="ORF">NATE_224</name>
</gene>
<dbReference type="Proteomes" id="UP000827544">
    <property type="component" value="Segment"/>
</dbReference>
<protein>
    <submittedName>
        <fullName evidence="1">Uncharacterized protein</fullName>
    </submittedName>
</protein>
<dbReference type="EMBL" id="OK499992">
    <property type="protein sequence ID" value="UGO51077.1"/>
    <property type="molecule type" value="Genomic_DNA"/>
</dbReference>
<accession>A0AAE9CEL8</accession>
<evidence type="ECO:0000313" key="2">
    <source>
        <dbReference type="Proteomes" id="UP000827544"/>
    </source>
</evidence>
<proteinExistence type="predicted"/>
<sequence length="106" mass="12113">MINDTSRLVVYLNSVVNSVFKILPLFEEKNVGVDTYIESLLFELYGLQEAVNVEHSSEYISLLSTLESIRAEIGRENSRKATVKREIFKCINIIKNMIGKLEEEGE</sequence>
<reference evidence="1" key="1">
    <citation type="submission" date="2021-10" db="EMBL/GenBank/DDBJ databases">
        <authorList>
            <person name="Lavering E.D."/>
            <person name="James R."/>
            <person name="Fairholm J.D."/>
            <person name="Ogilvie B.H."/>
            <person name="Thurgood T.L."/>
            <person name="Robison R.A."/>
            <person name="Grose J.H."/>
        </authorList>
    </citation>
    <scope>NUCLEOTIDE SEQUENCE</scope>
</reference>
<evidence type="ECO:0000313" key="1">
    <source>
        <dbReference type="EMBL" id="UGO51077.1"/>
    </source>
</evidence>
<organism evidence="1 2">
    <name type="scientific">Bacillus phage vB_BanS_Nate</name>
    <dbReference type="NCBI Taxonomy" id="2894788"/>
    <lineage>
        <taxon>Viruses</taxon>
        <taxon>Duplodnaviria</taxon>
        <taxon>Heunggongvirae</taxon>
        <taxon>Uroviricota</taxon>
        <taxon>Caudoviricetes</taxon>
        <taxon>Joanripponvirinae</taxon>
        <taxon>Natevirus</taxon>
        <taxon>Natevirus nate</taxon>
    </lineage>
</organism>
<keyword evidence="2" id="KW-1185">Reference proteome</keyword>
<name>A0AAE9CEL8_9CAUD</name>